<evidence type="ECO:0000313" key="3">
    <source>
        <dbReference type="Proteomes" id="UP000761264"/>
    </source>
</evidence>
<keyword evidence="1" id="KW-0732">Signal</keyword>
<organism evidence="2 3">
    <name type="scientific">Pelagibius litoralis</name>
    <dbReference type="NCBI Taxonomy" id="374515"/>
    <lineage>
        <taxon>Bacteria</taxon>
        <taxon>Pseudomonadati</taxon>
        <taxon>Pseudomonadota</taxon>
        <taxon>Alphaproteobacteria</taxon>
        <taxon>Rhodospirillales</taxon>
        <taxon>Rhodovibrionaceae</taxon>
        <taxon>Pelagibius</taxon>
    </lineage>
</organism>
<dbReference type="AlphaFoldDB" id="A0A967EYH2"/>
<dbReference type="EMBL" id="JAAQPH010000010">
    <property type="protein sequence ID" value="NIA69768.1"/>
    <property type="molecule type" value="Genomic_DNA"/>
</dbReference>
<comment type="caution">
    <text evidence="2">The sequence shown here is derived from an EMBL/GenBank/DDBJ whole genome shotgun (WGS) entry which is preliminary data.</text>
</comment>
<feature type="chain" id="PRO_5038029951" evidence="1">
    <location>
        <begin position="22"/>
        <end position="77"/>
    </location>
</feature>
<proteinExistence type="predicted"/>
<sequence>MLNSLIAATLLTAAASLPGFAADAEVSNCFDDAGSWLPGTLQIFDAGQIHGAAGTAGPAEALQPMKRQPAVPECALV</sequence>
<evidence type="ECO:0000256" key="1">
    <source>
        <dbReference type="SAM" id="SignalP"/>
    </source>
</evidence>
<feature type="signal peptide" evidence="1">
    <location>
        <begin position="1"/>
        <end position="21"/>
    </location>
</feature>
<keyword evidence="3" id="KW-1185">Reference proteome</keyword>
<dbReference type="RefSeq" id="WP_167225689.1">
    <property type="nucleotide sequence ID" value="NZ_JAAQPH010000010.1"/>
</dbReference>
<dbReference type="Proteomes" id="UP000761264">
    <property type="component" value="Unassembled WGS sequence"/>
</dbReference>
<evidence type="ECO:0000313" key="2">
    <source>
        <dbReference type="EMBL" id="NIA69768.1"/>
    </source>
</evidence>
<name>A0A967EYH2_9PROT</name>
<reference evidence="2" key="1">
    <citation type="submission" date="2020-03" db="EMBL/GenBank/DDBJ databases">
        <title>Genome of Pelagibius litoralis DSM 21314T.</title>
        <authorList>
            <person name="Wang G."/>
        </authorList>
    </citation>
    <scope>NUCLEOTIDE SEQUENCE</scope>
    <source>
        <strain evidence="2">DSM 21314</strain>
    </source>
</reference>
<accession>A0A967EYH2</accession>
<protein>
    <submittedName>
        <fullName evidence="2">Uncharacterized protein</fullName>
    </submittedName>
</protein>
<gene>
    <name evidence="2" type="ORF">HBA54_14285</name>
</gene>